<dbReference type="SUPFAM" id="SSF56954">
    <property type="entry name" value="Outer membrane efflux proteins (OEP)"/>
    <property type="match status" value="1"/>
</dbReference>
<dbReference type="InterPro" id="IPR010131">
    <property type="entry name" value="MdtP/NodT-like"/>
</dbReference>
<proteinExistence type="inferred from homology"/>
<gene>
    <name evidence="3" type="ORF">BROFUL_01931</name>
</gene>
<accession>A0A0M2UY15</accession>
<dbReference type="AlphaFoldDB" id="A0A0M2UY15"/>
<dbReference type="EMBL" id="LAQJ01000197">
    <property type="protein sequence ID" value="KKO19359.1"/>
    <property type="molecule type" value="Genomic_DNA"/>
</dbReference>
<comment type="caution">
    <text evidence="3">The sequence shown here is derived from an EMBL/GenBank/DDBJ whole genome shotgun (WGS) entry which is preliminary data.</text>
</comment>
<organism evidence="3 4">
    <name type="scientific">Candidatus Brocadia fulgida</name>
    <dbReference type="NCBI Taxonomy" id="380242"/>
    <lineage>
        <taxon>Bacteria</taxon>
        <taxon>Pseudomonadati</taxon>
        <taxon>Planctomycetota</taxon>
        <taxon>Candidatus Brocadiia</taxon>
        <taxon>Candidatus Brocadiales</taxon>
        <taxon>Candidatus Brocadiaceae</taxon>
        <taxon>Candidatus Brocadia</taxon>
    </lineage>
</organism>
<evidence type="ECO:0000256" key="2">
    <source>
        <dbReference type="SAM" id="SignalP"/>
    </source>
</evidence>
<name>A0A0M2UY15_9BACT</name>
<dbReference type="GO" id="GO:0015562">
    <property type="term" value="F:efflux transmembrane transporter activity"/>
    <property type="evidence" value="ECO:0007669"/>
    <property type="project" value="InterPro"/>
</dbReference>
<dbReference type="Gene3D" id="1.20.1600.10">
    <property type="entry name" value="Outer membrane efflux proteins (OEP)"/>
    <property type="match status" value="1"/>
</dbReference>
<comment type="similarity">
    <text evidence="1">Belongs to the outer membrane factor (OMF) (TC 1.B.17) family.</text>
</comment>
<dbReference type="PANTHER" id="PTHR30203">
    <property type="entry name" value="OUTER MEMBRANE CATION EFFLUX PROTEIN"/>
    <property type="match status" value="1"/>
</dbReference>
<sequence length="443" mass="50611">MNRMPLKKFLCCLLLISLSDVAVAADKGDSKPQKQMNGKNAVPEMKEADAPLDLTWLIQEAMEHNPEIVASQKRLSAAKARISQARSLDDPSVRAGSYDMSNNPVNLNGQTEMLQQRYGISQKIPFPGKLRLRGEVALEEYYMIEKELQAKMQEIIAQIKSAFYELYYLNNAIDVTGENRDLLSKFARVAETKYAVGKTTQRDVLAAQVELSTLANTGNVLNKERESVVARLNVLLDRPTQSLLGKPRPFEKHTLTLSIEELENLAVKNRPELKRFDHAVKRNEANLKLSKKDYYYSDFEPMVEYMQEDRRSDTWASAVTINVPWLWPKNRSKVKESREDLNAAKSDYRFMNNKTLFEVKDFLVKIQTSESTINLYKTGVIPQAEQSLKAARIGYETDRVDFLALIDSQRILLQARLLYARALADFEQNLAYLERVVGMQLTK</sequence>
<evidence type="ECO:0000313" key="3">
    <source>
        <dbReference type="EMBL" id="KKO19359.1"/>
    </source>
</evidence>
<reference evidence="3 4" key="1">
    <citation type="journal article" date="2013" name="BMC Microbiol.">
        <title>Identification of the type II cytochrome c maturation pathway in anammox bacteria by comparative genomics.</title>
        <authorList>
            <person name="Ferousi C."/>
            <person name="Speth D.R."/>
            <person name="Reimann J."/>
            <person name="Op den Camp H.J."/>
            <person name="Allen J.W."/>
            <person name="Keltjens J.T."/>
            <person name="Jetten M.S."/>
        </authorList>
    </citation>
    <scope>NUCLEOTIDE SEQUENCE [LARGE SCALE GENOMIC DNA]</scope>
    <source>
        <strain evidence="3">RU1</strain>
    </source>
</reference>
<dbReference type="Pfam" id="PF02321">
    <property type="entry name" value="OEP"/>
    <property type="match status" value="2"/>
</dbReference>
<dbReference type="PANTHER" id="PTHR30203:SF24">
    <property type="entry name" value="BLR4935 PROTEIN"/>
    <property type="match status" value="1"/>
</dbReference>
<dbReference type="Proteomes" id="UP000034954">
    <property type="component" value="Unassembled WGS sequence"/>
</dbReference>
<feature type="signal peptide" evidence="2">
    <location>
        <begin position="1"/>
        <end position="24"/>
    </location>
</feature>
<keyword evidence="4" id="KW-1185">Reference proteome</keyword>
<keyword evidence="2" id="KW-0732">Signal</keyword>
<protein>
    <submittedName>
        <fullName evidence="3">Outer membrane efflux protein</fullName>
    </submittedName>
</protein>
<dbReference type="InterPro" id="IPR003423">
    <property type="entry name" value="OMP_efflux"/>
</dbReference>
<evidence type="ECO:0000256" key="1">
    <source>
        <dbReference type="ARBA" id="ARBA00007613"/>
    </source>
</evidence>
<evidence type="ECO:0000313" key="4">
    <source>
        <dbReference type="Proteomes" id="UP000034954"/>
    </source>
</evidence>
<feature type="chain" id="PRO_5005644156" evidence="2">
    <location>
        <begin position="25"/>
        <end position="443"/>
    </location>
</feature>